<dbReference type="Proteomes" id="UP000580250">
    <property type="component" value="Unassembled WGS sequence"/>
</dbReference>
<evidence type="ECO:0000313" key="1">
    <source>
        <dbReference type="EMBL" id="CAD2196160.1"/>
    </source>
</evidence>
<name>A0A6V7X9Z6_MELEN</name>
<protein>
    <submittedName>
        <fullName evidence="1">Uncharacterized protein</fullName>
    </submittedName>
</protein>
<comment type="caution">
    <text evidence="1">The sequence shown here is derived from an EMBL/GenBank/DDBJ whole genome shotgun (WGS) entry which is preliminary data.</text>
</comment>
<organism evidence="1 2">
    <name type="scientific">Meloidogyne enterolobii</name>
    <name type="common">Root-knot nematode worm</name>
    <name type="synonym">Meloidogyne mayaguensis</name>
    <dbReference type="NCBI Taxonomy" id="390850"/>
    <lineage>
        <taxon>Eukaryota</taxon>
        <taxon>Metazoa</taxon>
        <taxon>Ecdysozoa</taxon>
        <taxon>Nematoda</taxon>
        <taxon>Chromadorea</taxon>
        <taxon>Rhabditida</taxon>
        <taxon>Tylenchina</taxon>
        <taxon>Tylenchomorpha</taxon>
        <taxon>Tylenchoidea</taxon>
        <taxon>Meloidogynidae</taxon>
        <taxon>Meloidogyninae</taxon>
        <taxon>Meloidogyne</taxon>
    </lineage>
</organism>
<gene>
    <name evidence="1" type="ORF">MENT_LOCUS49307</name>
</gene>
<accession>A0A6V7X9Z6</accession>
<evidence type="ECO:0000313" key="2">
    <source>
        <dbReference type="Proteomes" id="UP000580250"/>
    </source>
</evidence>
<sequence>MLRLHKNRARLATEKIMEKEETKSRAILSLIILHAIFCRKTQSDFYVTTA</sequence>
<reference evidence="1 2" key="1">
    <citation type="submission" date="2020-08" db="EMBL/GenBank/DDBJ databases">
        <authorList>
            <person name="Koutsovoulos G."/>
            <person name="Danchin GJ E."/>
        </authorList>
    </citation>
    <scope>NUCLEOTIDE SEQUENCE [LARGE SCALE GENOMIC DNA]</scope>
</reference>
<dbReference type="AlphaFoldDB" id="A0A6V7X9Z6"/>
<proteinExistence type="predicted"/>
<dbReference type="EMBL" id="CAJEWN010001283">
    <property type="protein sequence ID" value="CAD2196160.1"/>
    <property type="molecule type" value="Genomic_DNA"/>
</dbReference>